<dbReference type="EMBL" id="CAJFCV020000006">
    <property type="protein sequence ID" value="CAG9130679.1"/>
    <property type="molecule type" value="Genomic_DNA"/>
</dbReference>
<dbReference type="InterPro" id="IPR052267">
    <property type="entry name" value="N-DRC_Component"/>
</dbReference>
<dbReference type="Gene3D" id="1.10.8.60">
    <property type="match status" value="1"/>
</dbReference>
<dbReference type="PANTHER" id="PTHR14690">
    <property type="entry name" value="IQ MOTIF CONTAINING WITH AAA DOMAIN 1"/>
    <property type="match status" value="1"/>
</dbReference>
<dbReference type="InterPro" id="IPR027417">
    <property type="entry name" value="P-loop_NTPase"/>
</dbReference>
<evidence type="ECO:0000313" key="4">
    <source>
        <dbReference type="WBParaSite" id="BXY_0309200.1"/>
    </source>
</evidence>
<dbReference type="SUPFAM" id="SSF52540">
    <property type="entry name" value="P-loop containing nucleoside triphosphate hydrolases"/>
    <property type="match status" value="1"/>
</dbReference>
<organism evidence="2 4">
    <name type="scientific">Bursaphelenchus xylophilus</name>
    <name type="common">Pinewood nematode worm</name>
    <name type="synonym">Aphelenchoides xylophilus</name>
    <dbReference type="NCBI Taxonomy" id="6326"/>
    <lineage>
        <taxon>Eukaryota</taxon>
        <taxon>Metazoa</taxon>
        <taxon>Ecdysozoa</taxon>
        <taxon>Nematoda</taxon>
        <taxon>Chromadorea</taxon>
        <taxon>Rhabditida</taxon>
        <taxon>Tylenchina</taxon>
        <taxon>Tylenchomorpha</taxon>
        <taxon>Aphelenchoidea</taxon>
        <taxon>Aphelenchoididae</taxon>
        <taxon>Bursaphelenchus</taxon>
    </lineage>
</organism>
<evidence type="ECO:0000313" key="2">
    <source>
        <dbReference type="Proteomes" id="UP000095284"/>
    </source>
</evidence>
<name>A0A1I7RQU7_BURXY</name>
<dbReference type="Proteomes" id="UP000095284">
    <property type="component" value="Unplaced"/>
</dbReference>
<dbReference type="UniPathway" id="UPA00792"/>
<dbReference type="EMBL" id="CAJFDI010000006">
    <property type="protein sequence ID" value="CAD5234726.1"/>
    <property type="molecule type" value="Genomic_DNA"/>
</dbReference>
<dbReference type="Gene3D" id="1.20.5.190">
    <property type="match status" value="1"/>
</dbReference>
<proteinExistence type="predicted"/>
<dbReference type="Pfam" id="PF00612">
    <property type="entry name" value="IQ"/>
    <property type="match status" value="1"/>
</dbReference>
<dbReference type="InterPro" id="IPR000048">
    <property type="entry name" value="IQ_motif_EF-hand-BS"/>
</dbReference>
<dbReference type="Proteomes" id="UP000582659">
    <property type="component" value="Unassembled WGS sequence"/>
</dbReference>
<dbReference type="PANTHER" id="PTHR14690:SF0">
    <property type="entry name" value="IQ MOTIF CONTAINING WITH AAA DOMAIN 1"/>
    <property type="match status" value="1"/>
</dbReference>
<dbReference type="OrthoDB" id="3046016at2759"/>
<reference evidence="4" key="1">
    <citation type="submission" date="2016-11" db="UniProtKB">
        <authorList>
            <consortium name="WormBaseParasite"/>
        </authorList>
    </citation>
    <scope>IDENTIFICATION</scope>
</reference>
<reference evidence="1" key="2">
    <citation type="submission" date="2020-09" db="EMBL/GenBank/DDBJ databases">
        <authorList>
            <person name="Kikuchi T."/>
        </authorList>
    </citation>
    <scope>NUCLEOTIDE SEQUENCE</scope>
    <source>
        <strain evidence="1">Ka4C1</strain>
    </source>
</reference>
<dbReference type="PROSITE" id="PS50096">
    <property type="entry name" value="IQ"/>
    <property type="match status" value="1"/>
</dbReference>
<protein>
    <submittedName>
        <fullName evidence="1">(pine wood nematode) hypothetical protein</fullName>
    </submittedName>
    <submittedName>
        <fullName evidence="4">Gluconokinase</fullName>
    </submittedName>
</protein>
<dbReference type="eggNOG" id="KOG0737">
    <property type="taxonomic scope" value="Eukaryota"/>
</dbReference>
<accession>A0A1I7RQU7</accession>
<gene>
    <name evidence="1" type="ORF">BXYJ_LOCUS14817</name>
</gene>
<evidence type="ECO:0000313" key="3">
    <source>
        <dbReference type="Proteomes" id="UP000659654"/>
    </source>
</evidence>
<dbReference type="AlphaFoldDB" id="A0A1I7RQU7"/>
<keyword evidence="3" id="KW-1185">Reference proteome</keyword>
<dbReference type="Proteomes" id="UP000659654">
    <property type="component" value="Unassembled WGS sequence"/>
</dbReference>
<evidence type="ECO:0000313" key="1">
    <source>
        <dbReference type="EMBL" id="CAD5234726.1"/>
    </source>
</evidence>
<dbReference type="WBParaSite" id="BXY_0309200.1">
    <property type="protein sequence ID" value="BXY_0309200.1"/>
    <property type="gene ID" value="BXY_0309200"/>
</dbReference>
<dbReference type="Gene3D" id="3.40.50.300">
    <property type="entry name" value="P-loop containing nucleotide triphosphate hydrolases"/>
    <property type="match status" value="1"/>
</dbReference>
<sequence>MFTIDAEEPQKETKVTAREEFRLISLEKADKTLLCKGSKKELLDILASLKKFEAKINDKLIQRFRRLTRDSVRVSTVCLTIFSLYCRGIRLADHLITINPNRLNQTTFLYLLHKFHEFFWKNMQLLGPKSESIFNQTTCQLRFTKLDVTVYFSVQALHFNRLVVCKQRHMAELTMIKQQQLRKQAVEKDKEMTYSQLPWNPVDMKAIEDDFLRSELLDLDDACIIIQCAERMYQAHARGIYMIEVKRKAMDLHKNEAEVDPEHAAKKIQARTRGFLARKHTRLLREQENAELGIHPISLINKRKNLAHLLRDFPPASPLFSCIESSSGPLIPTFEVDFSFPKSIQALIEQQNASVFTSDPLENILEARETRKTNYETFDSKTETLFSKLNNTGIAILGPEQSLQFDELISFTVQVMEGHEIFYWDLRNYLYMSVVIPNVLSTWPEISMQKRNLLLVGSKQSGRHSWARAMAQKCGAVQITINGKSLPRRKRSKMVERINNFCLLDHNVFIIFDTLDIYNEKYIKKSSHIKVSLLENWTEELRGNVQIIGISAKPNLEEKVLNLFPTTVTIGTPTASEKIEVIADQLSKRLEESKSEIIPYRLIELNKSTKKLNIGMTIEKIDKKQNRRRQESAHL</sequence>